<keyword evidence="6" id="KW-0368">Histidine biosynthesis</keyword>
<comment type="catalytic activity">
    <reaction evidence="8">
        <text>5-[(5-phospho-1-deoxy-D-ribulos-1-ylimino)methylamino]-1-(5-phospho-beta-D-ribosyl)imidazole-4-carboxamide + L-glutamine = D-erythro-1-(imidazol-4-yl)glycerol 3-phosphate + 5-amino-1-(5-phospho-beta-D-ribosyl)imidazole-4-carboxamide + L-glutamate + H(+)</text>
        <dbReference type="Rhea" id="RHEA:24793"/>
        <dbReference type="ChEBI" id="CHEBI:15378"/>
        <dbReference type="ChEBI" id="CHEBI:29985"/>
        <dbReference type="ChEBI" id="CHEBI:58278"/>
        <dbReference type="ChEBI" id="CHEBI:58359"/>
        <dbReference type="ChEBI" id="CHEBI:58475"/>
        <dbReference type="ChEBI" id="CHEBI:58525"/>
        <dbReference type="EC" id="4.3.2.10"/>
    </reaction>
</comment>
<evidence type="ECO:0000256" key="1">
    <source>
        <dbReference type="ARBA" id="ARBA00005091"/>
    </source>
</evidence>
<sequence length="210" mass="23706">MKIAVIDYKMSNMFSIKNALDFLGFDCQITSNYKTILEADGAVLPGVGSFPEAMQHLQDLKLADVIKEFASSGKPFMGICLGFQLLFSRSTEFTDCEGLNIINGKVENLSKYLPNEPVPHVGWNTVIQRKATSYNNGTSLLNTQSFENDHYYFVHSYFVEPDNLKHVFTQTTYATFDFCSSVLVDNIFACQFHPEKSGTRGLRILKNFFS</sequence>
<dbReference type="SUPFAM" id="SSF52317">
    <property type="entry name" value="Class I glutamine amidotransferase-like"/>
    <property type="match status" value="1"/>
</dbReference>
<evidence type="ECO:0000256" key="5">
    <source>
        <dbReference type="ARBA" id="ARBA00022962"/>
    </source>
</evidence>
<accession>A0A382JY75</accession>
<evidence type="ECO:0000256" key="8">
    <source>
        <dbReference type="ARBA" id="ARBA00047838"/>
    </source>
</evidence>
<dbReference type="NCBIfam" id="TIGR01855">
    <property type="entry name" value="IMP_synth_hisH"/>
    <property type="match status" value="1"/>
</dbReference>
<organism evidence="11">
    <name type="scientific">marine metagenome</name>
    <dbReference type="NCBI Taxonomy" id="408172"/>
    <lineage>
        <taxon>unclassified sequences</taxon>
        <taxon>metagenomes</taxon>
        <taxon>ecological metagenomes</taxon>
    </lineage>
</organism>
<dbReference type="InterPro" id="IPR029062">
    <property type="entry name" value="Class_I_gatase-like"/>
</dbReference>
<comment type="subunit">
    <text evidence="2">Heterodimer of HisH and HisF.</text>
</comment>
<keyword evidence="5" id="KW-0315">Glutamine amidotransferase</keyword>
<dbReference type="GO" id="GO:0004359">
    <property type="term" value="F:glutaminase activity"/>
    <property type="evidence" value="ECO:0007669"/>
    <property type="project" value="UniProtKB-EC"/>
</dbReference>
<evidence type="ECO:0000256" key="9">
    <source>
        <dbReference type="ARBA" id="ARBA00049534"/>
    </source>
</evidence>
<evidence type="ECO:0000256" key="7">
    <source>
        <dbReference type="ARBA" id="ARBA00023239"/>
    </source>
</evidence>
<dbReference type="EMBL" id="UINC01076369">
    <property type="protein sequence ID" value="SVC15471.1"/>
    <property type="molecule type" value="Genomic_DNA"/>
</dbReference>
<comment type="pathway">
    <text evidence="1">Amino-acid biosynthesis; L-histidine biosynthesis; L-histidine from 5-phospho-alpha-D-ribose 1-diphosphate: step 5/9.</text>
</comment>
<dbReference type="Pfam" id="PF00117">
    <property type="entry name" value="GATase"/>
    <property type="match status" value="1"/>
</dbReference>
<evidence type="ECO:0000313" key="11">
    <source>
        <dbReference type="EMBL" id="SVC15471.1"/>
    </source>
</evidence>
<keyword evidence="3" id="KW-0028">Amino-acid biosynthesis</keyword>
<dbReference type="PROSITE" id="PS51273">
    <property type="entry name" value="GATASE_TYPE_1"/>
    <property type="match status" value="1"/>
</dbReference>
<reference evidence="11" key="1">
    <citation type="submission" date="2018-05" db="EMBL/GenBank/DDBJ databases">
        <authorList>
            <person name="Lanie J.A."/>
            <person name="Ng W.-L."/>
            <person name="Kazmierczak K.M."/>
            <person name="Andrzejewski T.M."/>
            <person name="Davidsen T.M."/>
            <person name="Wayne K.J."/>
            <person name="Tettelin H."/>
            <person name="Glass J.I."/>
            <person name="Rusch D."/>
            <person name="Podicherti R."/>
            <person name="Tsui H.-C.T."/>
            <person name="Winkler M.E."/>
        </authorList>
    </citation>
    <scope>NUCLEOTIDE SEQUENCE</scope>
</reference>
<dbReference type="GO" id="GO:0016829">
    <property type="term" value="F:lyase activity"/>
    <property type="evidence" value="ECO:0007669"/>
    <property type="project" value="UniProtKB-KW"/>
</dbReference>
<evidence type="ECO:0000256" key="4">
    <source>
        <dbReference type="ARBA" id="ARBA00022801"/>
    </source>
</evidence>
<dbReference type="InterPro" id="IPR017926">
    <property type="entry name" value="GATASE"/>
</dbReference>
<dbReference type="CDD" id="cd01748">
    <property type="entry name" value="GATase1_IGP_Synthase"/>
    <property type="match status" value="1"/>
</dbReference>
<protein>
    <recommendedName>
        <fullName evidence="10">Glutamine amidotransferase domain-containing protein</fullName>
    </recommendedName>
</protein>
<comment type="catalytic activity">
    <reaction evidence="9">
        <text>L-glutamine + H2O = L-glutamate + NH4(+)</text>
        <dbReference type="Rhea" id="RHEA:15889"/>
        <dbReference type="ChEBI" id="CHEBI:15377"/>
        <dbReference type="ChEBI" id="CHEBI:28938"/>
        <dbReference type="ChEBI" id="CHEBI:29985"/>
        <dbReference type="ChEBI" id="CHEBI:58359"/>
        <dbReference type="EC" id="3.5.1.2"/>
    </reaction>
</comment>
<dbReference type="GO" id="GO:0000107">
    <property type="term" value="F:imidazoleglycerol-phosphate synthase activity"/>
    <property type="evidence" value="ECO:0007669"/>
    <property type="project" value="TreeGrafter"/>
</dbReference>
<dbReference type="Gene3D" id="3.40.50.880">
    <property type="match status" value="1"/>
</dbReference>
<evidence type="ECO:0000256" key="2">
    <source>
        <dbReference type="ARBA" id="ARBA00011152"/>
    </source>
</evidence>
<dbReference type="PIRSF" id="PIRSF000495">
    <property type="entry name" value="Amidotransf_hisH"/>
    <property type="match status" value="1"/>
</dbReference>
<dbReference type="AlphaFoldDB" id="A0A382JY75"/>
<dbReference type="InterPro" id="IPR010139">
    <property type="entry name" value="Imidazole-glycPsynth_HisH"/>
</dbReference>
<keyword evidence="4" id="KW-0378">Hydrolase</keyword>
<gene>
    <name evidence="11" type="ORF">METZ01_LOCUS268325</name>
</gene>
<evidence type="ECO:0000259" key="10">
    <source>
        <dbReference type="Pfam" id="PF00117"/>
    </source>
</evidence>
<dbReference type="GO" id="GO:0000105">
    <property type="term" value="P:L-histidine biosynthetic process"/>
    <property type="evidence" value="ECO:0007669"/>
    <property type="project" value="UniProtKB-UniPathway"/>
</dbReference>
<proteinExistence type="inferred from homology"/>
<feature type="domain" description="Glutamine amidotransferase" evidence="10">
    <location>
        <begin position="5"/>
        <end position="209"/>
    </location>
</feature>
<dbReference type="UniPathway" id="UPA00031">
    <property type="reaction ID" value="UER00010"/>
</dbReference>
<dbReference type="PANTHER" id="PTHR42701">
    <property type="entry name" value="IMIDAZOLE GLYCEROL PHOSPHATE SYNTHASE SUBUNIT HISH"/>
    <property type="match status" value="1"/>
</dbReference>
<dbReference type="HAMAP" id="MF_00278">
    <property type="entry name" value="HisH"/>
    <property type="match status" value="1"/>
</dbReference>
<dbReference type="PANTHER" id="PTHR42701:SF1">
    <property type="entry name" value="IMIDAZOLE GLYCEROL PHOSPHATE SYNTHASE SUBUNIT HISH"/>
    <property type="match status" value="1"/>
</dbReference>
<name>A0A382JY75_9ZZZZ</name>
<evidence type="ECO:0000256" key="6">
    <source>
        <dbReference type="ARBA" id="ARBA00023102"/>
    </source>
</evidence>
<keyword evidence="7" id="KW-0456">Lyase</keyword>
<evidence type="ECO:0000256" key="3">
    <source>
        <dbReference type="ARBA" id="ARBA00022605"/>
    </source>
</evidence>